<proteinExistence type="predicted"/>
<name>A0A1V2A5L2_9BACI</name>
<protein>
    <submittedName>
        <fullName evidence="1">Tetraprenyl-beta-curcumene synthase</fullName>
    </submittedName>
</protein>
<dbReference type="InterPro" id="IPR019712">
    <property type="entry name" value="YtpB-like"/>
</dbReference>
<dbReference type="RefSeq" id="WP_076766787.1">
    <property type="nucleotide sequence ID" value="NZ_MSFI01000021.1"/>
</dbReference>
<organism evidence="1 2">
    <name type="scientific">Domibacillus epiphyticus</name>
    <dbReference type="NCBI Taxonomy" id="1714355"/>
    <lineage>
        <taxon>Bacteria</taxon>
        <taxon>Bacillati</taxon>
        <taxon>Bacillota</taxon>
        <taxon>Bacilli</taxon>
        <taxon>Bacillales</taxon>
        <taxon>Bacillaceae</taxon>
        <taxon>Domibacillus</taxon>
    </lineage>
</organism>
<dbReference type="STRING" id="1714355.BTO28_12545"/>
<evidence type="ECO:0000313" key="1">
    <source>
        <dbReference type="EMBL" id="OMP66291.1"/>
    </source>
</evidence>
<gene>
    <name evidence="1" type="ORF">BTO28_12545</name>
</gene>
<sequence>MKVPTKPWTLLYKVRQEVLPSAHQYVNEWREKANKIPNDELRKQALSSIKEKAFHCDGGAVYGLLAGKQCRNIIRFIVAYQTISDYLDNLCDRSTSLEERDFRLLHLSMYHALTPGEEPENYYQYRNDQDDGGYLASLVSTCQDVLKELPGFLNAQGIMHQLAGYYCDLQVFKHVEKNKRVKLLEDWFARHQHSVPTMTWYEFSACTGSTLGIFCLAAYASHDLKTEDMDVLKDGYFPWVQGLHIMLDYFIDQEEDREEDDLNFIFYYDSEDKMVQRIRFFKEKAEESIRSLPDREFHHLINKGLIAFYLADKKVQQNKKLKQTAKQFIRFGGLPTLFFYLNSWVFRQT</sequence>
<dbReference type="EMBL" id="MSFI01000021">
    <property type="protein sequence ID" value="OMP66291.1"/>
    <property type="molecule type" value="Genomic_DNA"/>
</dbReference>
<dbReference type="Pfam" id="PF10776">
    <property type="entry name" value="DUF2600"/>
    <property type="match status" value="1"/>
</dbReference>
<reference evidence="1 2" key="1">
    <citation type="submission" date="2016-12" db="EMBL/GenBank/DDBJ databases">
        <title>Domibacillus sp. SAB 38T whole genome sequencing.</title>
        <authorList>
            <person name="Verma A."/>
            <person name="Ojha A.K."/>
            <person name="Krishnamurthi S."/>
        </authorList>
    </citation>
    <scope>NUCLEOTIDE SEQUENCE [LARGE SCALE GENOMIC DNA]</scope>
    <source>
        <strain evidence="1 2">SAB 38</strain>
    </source>
</reference>
<dbReference type="OrthoDB" id="2371262at2"/>
<dbReference type="AlphaFoldDB" id="A0A1V2A5L2"/>
<comment type="caution">
    <text evidence="1">The sequence shown here is derived from an EMBL/GenBank/DDBJ whole genome shotgun (WGS) entry which is preliminary data.</text>
</comment>
<evidence type="ECO:0000313" key="2">
    <source>
        <dbReference type="Proteomes" id="UP000188613"/>
    </source>
</evidence>
<dbReference type="Proteomes" id="UP000188613">
    <property type="component" value="Unassembled WGS sequence"/>
</dbReference>
<keyword evidence="2" id="KW-1185">Reference proteome</keyword>
<accession>A0A1V2A5L2</accession>